<dbReference type="Proteomes" id="UP000008144">
    <property type="component" value="Unassembled WGS sequence"/>
</dbReference>
<feature type="region of interest" description="Disordered" evidence="1">
    <location>
        <begin position="22"/>
        <end position="48"/>
    </location>
</feature>
<name>F6U1W2_CIOIN</name>
<evidence type="ECO:0000313" key="3">
    <source>
        <dbReference type="Proteomes" id="UP000008144"/>
    </source>
</evidence>
<reference evidence="2" key="2">
    <citation type="submission" date="2025-08" db="UniProtKB">
        <authorList>
            <consortium name="Ensembl"/>
        </authorList>
    </citation>
    <scope>IDENTIFICATION</scope>
</reference>
<keyword evidence="3" id="KW-1185">Reference proteome</keyword>
<dbReference type="Ensembl" id="ENSCINT00000024057.1">
    <property type="protein sequence ID" value="ENSCINP00000023811.1"/>
    <property type="gene ID" value="ENSCING00000012851.1"/>
</dbReference>
<accession>F6U1W2</accession>
<dbReference type="HOGENOM" id="CLU_3159699_0_0_1"/>
<sequence>MLDIAPLMMHLSLVSSIASSSHHGTILGMPQTDPPGSLKKSVISSSPS</sequence>
<proteinExistence type="predicted"/>
<evidence type="ECO:0000313" key="2">
    <source>
        <dbReference type="Ensembl" id="ENSCINP00000023811.1"/>
    </source>
</evidence>
<reference evidence="2" key="3">
    <citation type="submission" date="2025-09" db="UniProtKB">
        <authorList>
            <consortium name="Ensembl"/>
        </authorList>
    </citation>
    <scope>IDENTIFICATION</scope>
</reference>
<reference evidence="3" key="1">
    <citation type="journal article" date="2002" name="Science">
        <title>The draft genome of Ciona intestinalis: insights into chordate and vertebrate origins.</title>
        <authorList>
            <person name="Dehal P."/>
            <person name="Satou Y."/>
            <person name="Campbell R.K."/>
            <person name="Chapman J."/>
            <person name="Degnan B."/>
            <person name="De Tomaso A."/>
            <person name="Davidson B."/>
            <person name="Di Gregorio A."/>
            <person name="Gelpke M."/>
            <person name="Goodstein D.M."/>
            <person name="Harafuji N."/>
            <person name="Hastings K.E."/>
            <person name="Ho I."/>
            <person name="Hotta K."/>
            <person name="Huang W."/>
            <person name="Kawashima T."/>
            <person name="Lemaire P."/>
            <person name="Martinez D."/>
            <person name="Meinertzhagen I.A."/>
            <person name="Necula S."/>
            <person name="Nonaka M."/>
            <person name="Putnam N."/>
            <person name="Rash S."/>
            <person name="Saiga H."/>
            <person name="Satake M."/>
            <person name="Terry A."/>
            <person name="Yamada L."/>
            <person name="Wang H.G."/>
            <person name="Awazu S."/>
            <person name="Azumi K."/>
            <person name="Boore J."/>
            <person name="Branno M."/>
            <person name="Chin-Bow S."/>
            <person name="DeSantis R."/>
            <person name="Doyle S."/>
            <person name="Francino P."/>
            <person name="Keys D.N."/>
            <person name="Haga S."/>
            <person name="Hayashi H."/>
            <person name="Hino K."/>
            <person name="Imai K.S."/>
            <person name="Inaba K."/>
            <person name="Kano S."/>
            <person name="Kobayashi K."/>
            <person name="Kobayashi M."/>
            <person name="Lee B.I."/>
            <person name="Makabe K.W."/>
            <person name="Manohar C."/>
            <person name="Matassi G."/>
            <person name="Medina M."/>
            <person name="Mochizuki Y."/>
            <person name="Mount S."/>
            <person name="Morishita T."/>
            <person name="Miura S."/>
            <person name="Nakayama A."/>
            <person name="Nishizaka S."/>
            <person name="Nomoto H."/>
            <person name="Ohta F."/>
            <person name="Oishi K."/>
            <person name="Rigoutsos I."/>
            <person name="Sano M."/>
            <person name="Sasaki A."/>
            <person name="Sasakura Y."/>
            <person name="Shoguchi E."/>
            <person name="Shin-i T."/>
            <person name="Spagnuolo A."/>
            <person name="Stainier D."/>
            <person name="Suzuki M.M."/>
            <person name="Tassy O."/>
            <person name="Takatori N."/>
            <person name="Tokuoka M."/>
            <person name="Yagi K."/>
            <person name="Yoshizaki F."/>
            <person name="Wada S."/>
            <person name="Zhang C."/>
            <person name="Hyatt P.D."/>
            <person name="Larimer F."/>
            <person name="Detter C."/>
            <person name="Doggett N."/>
            <person name="Glavina T."/>
            <person name="Hawkins T."/>
            <person name="Richardson P."/>
            <person name="Lucas S."/>
            <person name="Kohara Y."/>
            <person name="Levine M."/>
            <person name="Satoh N."/>
            <person name="Rokhsar D.S."/>
        </authorList>
    </citation>
    <scope>NUCLEOTIDE SEQUENCE [LARGE SCALE GENOMIC DNA]</scope>
</reference>
<protein>
    <submittedName>
        <fullName evidence="2">Uncharacterized protein</fullName>
    </submittedName>
</protein>
<evidence type="ECO:0000256" key="1">
    <source>
        <dbReference type="SAM" id="MobiDB-lite"/>
    </source>
</evidence>
<dbReference type="AlphaFoldDB" id="F6U1W2"/>
<organism evidence="2 3">
    <name type="scientific">Ciona intestinalis</name>
    <name type="common">Transparent sea squirt</name>
    <name type="synonym">Ascidia intestinalis</name>
    <dbReference type="NCBI Taxonomy" id="7719"/>
    <lineage>
        <taxon>Eukaryota</taxon>
        <taxon>Metazoa</taxon>
        <taxon>Chordata</taxon>
        <taxon>Tunicata</taxon>
        <taxon>Ascidiacea</taxon>
        <taxon>Phlebobranchia</taxon>
        <taxon>Cionidae</taxon>
        <taxon>Ciona</taxon>
    </lineage>
</organism>
<dbReference type="InParanoid" id="F6U1W2"/>
<feature type="compositionally biased region" description="Low complexity" evidence="1">
    <location>
        <begin position="37"/>
        <end position="48"/>
    </location>
</feature>